<keyword evidence="2" id="KW-0472">Membrane</keyword>
<dbReference type="InterPro" id="IPR021280">
    <property type="entry name" value="TMEM260-like"/>
</dbReference>
<dbReference type="Gene3D" id="1.25.40.10">
    <property type="entry name" value="Tetratricopeptide repeat domain"/>
    <property type="match status" value="1"/>
</dbReference>
<evidence type="ECO:0000313" key="3">
    <source>
        <dbReference type="EMBL" id="PIS09689.1"/>
    </source>
</evidence>
<feature type="transmembrane region" description="Helical" evidence="2">
    <location>
        <begin position="101"/>
        <end position="121"/>
    </location>
</feature>
<feature type="transmembrane region" description="Helical" evidence="2">
    <location>
        <begin position="190"/>
        <end position="207"/>
    </location>
</feature>
<feature type="transmembrane region" description="Helical" evidence="2">
    <location>
        <begin position="365"/>
        <end position="385"/>
    </location>
</feature>
<dbReference type="AlphaFoldDB" id="A0A2H0WCQ6"/>
<keyword evidence="2" id="KW-1133">Transmembrane helix</keyword>
<gene>
    <name evidence="3" type="ORF">COT75_00640</name>
</gene>
<feature type="transmembrane region" description="Helical" evidence="2">
    <location>
        <begin position="326"/>
        <end position="345"/>
    </location>
</feature>
<dbReference type="InterPro" id="IPR011990">
    <property type="entry name" value="TPR-like_helical_dom_sf"/>
</dbReference>
<sequence>MCKVLKKKGEAGLLFLLFVLFYIFFQLKSIYGGDSGDFVTAAWLWGSPHAPGYPLYTLLSGILVHLIPINTPAWRVGLISSISSALTLSFFYLLLKKFTKNKLSSLIATLTLAFIYPFWLYSEVAEVFALNNLFVILLTYLFFSKSFSLFFLVLGLSFSHHHTVVLLLPAFFILWWQKKHKKEFKFRKKDFLKFGLFFLLGSLFYLYPPLACQKSPLVCWDDPTNIKNFIRLITRADYGIFKSNSQLGNAPILRVYSFLSGLKMIYKDFTFPGILLILSGLYAAFKKYKELFRFLIITLFLSLFFIFYASFVLVNDFMVGTFERFLIFPYLFLAFCFGFGVEDVFEASQTLAKKFSLSKPSKEVLTIGIKIILFIIPLSFLISNFKKISILKNDLSAEKMVEDLLRPLPENSIILVSSDTTVFNSNYVRYVLNYRQDVIVVDYPHLPLNYYQKLLNKHFPDLVLPETLDYKIALEEFIKGNEANYLVFSDAHIFEPEKNWLPYGLAWQYLPKEKQPEKKEIIKMNTKIWAGFNDPLSGSLGKYKNLFLADILRVYQDRELDFASYLLLNDYLNEAQEIFTKNEEKDPNNQDVLIGLGAIHLKKMECNEAKAYFTKVVELNDKNATALGYLRKTALDCFGDEEEAKKFENKCLDLKKQDDYELSDLKDFEEQNFK</sequence>
<dbReference type="InterPro" id="IPR052724">
    <property type="entry name" value="GT117_domain-containing"/>
</dbReference>
<dbReference type="PROSITE" id="PS50005">
    <property type="entry name" value="TPR"/>
    <property type="match status" value="1"/>
</dbReference>
<evidence type="ECO:0000313" key="4">
    <source>
        <dbReference type="Proteomes" id="UP000230093"/>
    </source>
</evidence>
<reference evidence="4" key="1">
    <citation type="submission" date="2017-09" db="EMBL/GenBank/DDBJ databases">
        <title>Depth-based differentiation of microbial function through sediment-hosted aquifers and enrichment of novel symbionts in the deep terrestrial subsurface.</title>
        <authorList>
            <person name="Probst A.J."/>
            <person name="Ladd B."/>
            <person name="Jarett J.K."/>
            <person name="Geller-Mcgrath D.E."/>
            <person name="Sieber C.M.K."/>
            <person name="Emerson J.B."/>
            <person name="Anantharaman K."/>
            <person name="Thomas B.C."/>
            <person name="Malmstrom R."/>
            <person name="Stieglmeier M."/>
            <person name="Klingl A."/>
            <person name="Woyke T."/>
            <person name="Ryan C.M."/>
            <person name="Banfield J.F."/>
        </authorList>
    </citation>
    <scope>NUCLEOTIDE SEQUENCE [LARGE SCALE GENOMIC DNA]</scope>
</reference>
<dbReference type="InterPro" id="IPR019734">
    <property type="entry name" value="TPR_rpt"/>
</dbReference>
<dbReference type="PANTHER" id="PTHR16214:SF3">
    <property type="entry name" value="TRANSMEMBRANE PROTEIN 260"/>
    <property type="match status" value="1"/>
</dbReference>
<dbReference type="EMBL" id="PEZT01000001">
    <property type="protein sequence ID" value="PIS09689.1"/>
    <property type="molecule type" value="Genomic_DNA"/>
</dbReference>
<feature type="repeat" description="TPR" evidence="1">
    <location>
        <begin position="590"/>
        <end position="623"/>
    </location>
</feature>
<name>A0A2H0WCQ6_9BACT</name>
<comment type="caution">
    <text evidence="3">The sequence shown here is derived from an EMBL/GenBank/DDBJ whole genome shotgun (WGS) entry which is preliminary data.</text>
</comment>
<feature type="transmembrane region" description="Helical" evidence="2">
    <location>
        <begin position="51"/>
        <end position="69"/>
    </location>
</feature>
<evidence type="ECO:0000256" key="2">
    <source>
        <dbReference type="SAM" id="Phobius"/>
    </source>
</evidence>
<dbReference type="SUPFAM" id="SSF48452">
    <property type="entry name" value="TPR-like"/>
    <property type="match status" value="1"/>
</dbReference>
<dbReference type="Proteomes" id="UP000230093">
    <property type="component" value="Unassembled WGS sequence"/>
</dbReference>
<feature type="transmembrane region" description="Helical" evidence="2">
    <location>
        <begin position="269"/>
        <end position="285"/>
    </location>
</feature>
<protein>
    <submittedName>
        <fullName evidence="3">Uncharacterized protein</fullName>
    </submittedName>
</protein>
<feature type="transmembrane region" description="Helical" evidence="2">
    <location>
        <begin position="292"/>
        <end position="314"/>
    </location>
</feature>
<feature type="transmembrane region" description="Helical" evidence="2">
    <location>
        <begin position="133"/>
        <end position="154"/>
    </location>
</feature>
<feature type="transmembrane region" description="Helical" evidence="2">
    <location>
        <begin position="76"/>
        <end position="95"/>
    </location>
</feature>
<keyword evidence="2" id="KW-0812">Transmembrane</keyword>
<keyword evidence="1" id="KW-0802">TPR repeat</keyword>
<evidence type="ECO:0000256" key="1">
    <source>
        <dbReference type="PROSITE-ProRule" id="PRU00339"/>
    </source>
</evidence>
<dbReference type="PANTHER" id="PTHR16214">
    <property type="entry name" value="TRANSMEMBRANE PROTEIN 260"/>
    <property type="match status" value="1"/>
</dbReference>
<feature type="transmembrane region" description="Helical" evidence="2">
    <location>
        <begin position="160"/>
        <end position="178"/>
    </location>
</feature>
<feature type="transmembrane region" description="Helical" evidence="2">
    <location>
        <begin position="12"/>
        <end position="31"/>
    </location>
</feature>
<organism evidence="3 4">
    <name type="scientific">Candidatus Beckwithbacteria bacterium CG10_big_fil_rev_8_21_14_0_10_34_10</name>
    <dbReference type="NCBI Taxonomy" id="1974495"/>
    <lineage>
        <taxon>Bacteria</taxon>
        <taxon>Candidatus Beckwithiibacteriota</taxon>
    </lineage>
</organism>
<proteinExistence type="predicted"/>
<accession>A0A2H0WCQ6</accession>
<dbReference type="Pfam" id="PF11028">
    <property type="entry name" value="TMEM260-like"/>
    <property type="match status" value="1"/>
</dbReference>